<dbReference type="OrthoDB" id="433124at2759"/>
<dbReference type="Pfam" id="PF02996">
    <property type="entry name" value="Prefoldin"/>
    <property type="match status" value="1"/>
</dbReference>
<dbReference type="EMBL" id="JABSTR010000002">
    <property type="protein sequence ID" value="KAH9364253.1"/>
    <property type="molecule type" value="Genomic_DNA"/>
</dbReference>
<proteinExistence type="inferred from homology"/>
<dbReference type="PANTHER" id="PTHR13345">
    <property type="entry name" value="MEDIATOR OF RNA POLYMERASE II TRANSCRIPTION SUBUNIT 10"/>
    <property type="match status" value="1"/>
</dbReference>
<evidence type="ECO:0000256" key="1">
    <source>
        <dbReference type="ARBA" id="ARBA00007666"/>
    </source>
</evidence>
<dbReference type="InterPro" id="IPR003994">
    <property type="entry name" value="UXT"/>
</dbReference>
<organism evidence="2 3">
    <name type="scientific">Haemaphysalis longicornis</name>
    <name type="common">Bush tick</name>
    <dbReference type="NCBI Taxonomy" id="44386"/>
    <lineage>
        <taxon>Eukaryota</taxon>
        <taxon>Metazoa</taxon>
        <taxon>Ecdysozoa</taxon>
        <taxon>Arthropoda</taxon>
        <taxon>Chelicerata</taxon>
        <taxon>Arachnida</taxon>
        <taxon>Acari</taxon>
        <taxon>Parasitiformes</taxon>
        <taxon>Ixodida</taxon>
        <taxon>Ixodoidea</taxon>
        <taxon>Ixodidae</taxon>
        <taxon>Haemaphysalinae</taxon>
        <taxon>Haemaphysalis</taxon>
    </lineage>
</organism>
<dbReference type="GO" id="GO:0003714">
    <property type="term" value="F:transcription corepressor activity"/>
    <property type="evidence" value="ECO:0007669"/>
    <property type="project" value="InterPro"/>
</dbReference>
<dbReference type="Proteomes" id="UP000821853">
    <property type="component" value="Chromosome 10"/>
</dbReference>
<protein>
    <submittedName>
        <fullName evidence="2">Uncharacterized protein</fullName>
    </submittedName>
</protein>
<comment type="caution">
    <text evidence="2">The sequence shown here is derived from an EMBL/GenBank/DDBJ whole genome shotgun (WGS) entry which is preliminary data.</text>
</comment>
<dbReference type="GO" id="GO:0016592">
    <property type="term" value="C:mediator complex"/>
    <property type="evidence" value="ECO:0007669"/>
    <property type="project" value="TreeGrafter"/>
</dbReference>
<dbReference type="SUPFAM" id="SSF46579">
    <property type="entry name" value="Prefoldin"/>
    <property type="match status" value="1"/>
</dbReference>
<dbReference type="CDD" id="cd23158">
    <property type="entry name" value="Prefoldin_UXT"/>
    <property type="match status" value="1"/>
</dbReference>
<keyword evidence="3" id="KW-1185">Reference proteome</keyword>
<evidence type="ECO:0000313" key="3">
    <source>
        <dbReference type="Proteomes" id="UP000821853"/>
    </source>
</evidence>
<evidence type="ECO:0000313" key="2">
    <source>
        <dbReference type="EMBL" id="KAH9364253.1"/>
    </source>
</evidence>
<dbReference type="GO" id="GO:0045944">
    <property type="term" value="P:positive regulation of transcription by RNA polymerase II"/>
    <property type="evidence" value="ECO:0007669"/>
    <property type="project" value="TreeGrafter"/>
</dbReference>
<comment type="similarity">
    <text evidence="1">Belongs to the UXT family.</text>
</comment>
<name>A0A9J6FMH1_HAELO</name>
<dbReference type="PRINTS" id="PR01502">
    <property type="entry name" value="UXTPROTEIN"/>
</dbReference>
<dbReference type="InterPro" id="IPR004127">
    <property type="entry name" value="Prefoldin_subunit_alpha"/>
</dbReference>
<dbReference type="PANTHER" id="PTHR13345:SF9">
    <property type="entry name" value="PROTEIN UXT"/>
    <property type="match status" value="1"/>
</dbReference>
<dbReference type="InterPro" id="IPR009053">
    <property type="entry name" value="Prefoldin"/>
</dbReference>
<dbReference type="Gene3D" id="1.10.287.370">
    <property type="match status" value="1"/>
</dbReference>
<sequence>MGLGRASTTGARKCLEERDVVCAKLAELLQLRTVVERIQEVEANKESFRTQVDLGCNFYVQAVVPDVSKIFVQVGMGFFVELTHEEALWFIGRREALLETELQRISKESANIKAHIQMVLQGLRELQGLPADLDPPKRREVNVMRGRQAFLEFAIQKCVESENNTRYNNKHGI</sequence>
<accession>A0A9J6FMH1</accession>
<reference evidence="2 3" key="1">
    <citation type="journal article" date="2020" name="Cell">
        <title>Large-Scale Comparative Analyses of Tick Genomes Elucidate Their Genetic Diversity and Vector Capacities.</title>
        <authorList>
            <consortium name="Tick Genome and Microbiome Consortium (TIGMIC)"/>
            <person name="Jia N."/>
            <person name="Wang J."/>
            <person name="Shi W."/>
            <person name="Du L."/>
            <person name="Sun Y."/>
            <person name="Zhan W."/>
            <person name="Jiang J.F."/>
            <person name="Wang Q."/>
            <person name="Zhang B."/>
            <person name="Ji P."/>
            <person name="Bell-Sakyi L."/>
            <person name="Cui X.M."/>
            <person name="Yuan T.T."/>
            <person name="Jiang B.G."/>
            <person name="Yang W.F."/>
            <person name="Lam T.T."/>
            <person name="Chang Q.C."/>
            <person name="Ding S.J."/>
            <person name="Wang X.J."/>
            <person name="Zhu J.G."/>
            <person name="Ruan X.D."/>
            <person name="Zhao L."/>
            <person name="Wei J.T."/>
            <person name="Ye R.Z."/>
            <person name="Que T.C."/>
            <person name="Du C.H."/>
            <person name="Zhou Y.H."/>
            <person name="Cheng J.X."/>
            <person name="Dai P.F."/>
            <person name="Guo W.B."/>
            <person name="Han X.H."/>
            <person name="Huang E.J."/>
            <person name="Li L.F."/>
            <person name="Wei W."/>
            <person name="Gao Y.C."/>
            <person name="Liu J.Z."/>
            <person name="Shao H.Z."/>
            <person name="Wang X."/>
            <person name="Wang C.C."/>
            <person name="Yang T.C."/>
            <person name="Huo Q.B."/>
            <person name="Li W."/>
            <person name="Chen H.Y."/>
            <person name="Chen S.E."/>
            <person name="Zhou L.G."/>
            <person name="Ni X.B."/>
            <person name="Tian J.H."/>
            <person name="Sheng Y."/>
            <person name="Liu T."/>
            <person name="Pan Y.S."/>
            <person name="Xia L.Y."/>
            <person name="Li J."/>
            <person name="Zhao F."/>
            <person name="Cao W.C."/>
        </authorList>
    </citation>
    <scope>NUCLEOTIDE SEQUENCE [LARGE SCALE GENOMIC DNA]</scope>
    <source>
        <strain evidence="2">HaeL-2018</strain>
    </source>
</reference>
<dbReference type="GO" id="GO:0000122">
    <property type="term" value="P:negative regulation of transcription by RNA polymerase II"/>
    <property type="evidence" value="ECO:0007669"/>
    <property type="project" value="InterPro"/>
</dbReference>
<dbReference type="VEuPathDB" id="VectorBase:HLOH_049735"/>
<gene>
    <name evidence="2" type="ORF">HPB48_000383</name>
</gene>
<dbReference type="AlphaFoldDB" id="A0A9J6FMH1"/>
<dbReference type="OMA" id="WFIGRRE"/>